<evidence type="ECO:0000313" key="6">
    <source>
        <dbReference type="Proteomes" id="UP001142393"/>
    </source>
</evidence>
<dbReference type="InterPro" id="IPR050177">
    <property type="entry name" value="Lipid_A_modif_metabolic_enz"/>
</dbReference>
<evidence type="ECO:0000256" key="1">
    <source>
        <dbReference type="ARBA" id="ARBA00009219"/>
    </source>
</evidence>
<dbReference type="EMBL" id="JANVFU010000003">
    <property type="protein sequence ID" value="KAJ3747937.1"/>
    <property type="molecule type" value="Genomic_DNA"/>
</dbReference>
<comment type="caution">
    <text evidence="5">The sequence shown here is derived from an EMBL/GenBank/DDBJ whole genome shotgun (WGS) entry which is preliminary data.</text>
</comment>
<dbReference type="Gene3D" id="3.40.50.720">
    <property type="entry name" value="NAD(P)-binding Rossmann-like Domain"/>
    <property type="match status" value="1"/>
</dbReference>
<dbReference type="PANTHER" id="PTHR43245">
    <property type="entry name" value="BIFUNCTIONAL POLYMYXIN RESISTANCE PROTEIN ARNA"/>
    <property type="match status" value="1"/>
</dbReference>
<feature type="transmembrane region" description="Helical" evidence="3">
    <location>
        <begin position="76"/>
        <end position="94"/>
    </location>
</feature>
<keyword evidence="3" id="KW-1133">Transmembrane helix</keyword>
<keyword evidence="3" id="KW-0812">Transmembrane</keyword>
<dbReference type="InterPro" id="IPR036291">
    <property type="entry name" value="NAD(P)-bd_dom_sf"/>
</dbReference>
<dbReference type="Proteomes" id="UP001142393">
    <property type="component" value="Unassembled WGS sequence"/>
</dbReference>
<feature type="domain" description="3-beta hydroxysteroid dehydrogenase/isomerase" evidence="4">
    <location>
        <begin position="77"/>
        <end position="359"/>
    </location>
</feature>
<evidence type="ECO:0000256" key="2">
    <source>
        <dbReference type="ARBA" id="ARBA00023002"/>
    </source>
</evidence>
<organism evidence="5 6">
    <name type="scientific">Lentinula detonsa</name>
    <dbReference type="NCBI Taxonomy" id="2804962"/>
    <lineage>
        <taxon>Eukaryota</taxon>
        <taxon>Fungi</taxon>
        <taxon>Dikarya</taxon>
        <taxon>Basidiomycota</taxon>
        <taxon>Agaricomycotina</taxon>
        <taxon>Agaricomycetes</taxon>
        <taxon>Agaricomycetidae</taxon>
        <taxon>Agaricales</taxon>
        <taxon>Marasmiineae</taxon>
        <taxon>Omphalotaceae</taxon>
        <taxon>Lentinula</taxon>
    </lineage>
</organism>
<dbReference type="InterPro" id="IPR002225">
    <property type="entry name" value="3Beta_OHSteriod_DH/Estase"/>
</dbReference>
<gene>
    <name evidence="5" type="ORF">DFH05DRAFT_867388</name>
</gene>
<accession>A0A9W8P6Q5</accession>
<dbReference type="GO" id="GO:0006694">
    <property type="term" value="P:steroid biosynthetic process"/>
    <property type="evidence" value="ECO:0007669"/>
    <property type="project" value="InterPro"/>
</dbReference>
<proteinExistence type="inferred from homology"/>
<dbReference type="GO" id="GO:0016616">
    <property type="term" value="F:oxidoreductase activity, acting on the CH-OH group of donors, NAD or NADP as acceptor"/>
    <property type="evidence" value="ECO:0007669"/>
    <property type="project" value="InterPro"/>
</dbReference>
<name>A0A9W8P6Q5_9AGAR</name>
<evidence type="ECO:0000259" key="4">
    <source>
        <dbReference type="Pfam" id="PF01073"/>
    </source>
</evidence>
<evidence type="ECO:0000256" key="3">
    <source>
        <dbReference type="SAM" id="Phobius"/>
    </source>
</evidence>
<dbReference type="AlphaFoldDB" id="A0A9W8P6Q5"/>
<dbReference type="SUPFAM" id="SSF51735">
    <property type="entry name" value="NAD(P)-binding Rossmann-fold domains"/>
    <property type="match status" value="1"/>
</dbReference>
<reference evidence="5 6" key="1">
    <citation type="journal article" date="2023" name="Proc. Natl. Acad. Sci. U.S.A.">
        <title>A global phylogenomic analysis of the shiitake genus Lentinula.</title>
        <authorList>
            <person name="Sierra-Patev S."/>
            <person name="Min B."/>
            <person name="Naranjo-Ortiz M."/>
            <person name="Looney B."/>
            <person name="Konkel Z."/>
            <person name="Slot J.C."/>
            <person name="Sakamoto Y."/>
            <person name="Steenwyk J.L."/>
            <person name="Rokas A."/>
            <person name="Carro J."/>
            <person name="Camarero S."/>
            <person name="Ferreira P."/>
            <person name="Molpeceres G."/>
            <person name="Ruiz-Duenas F.J."/>
            <person name="Serrano A."/>
            <person name="Henrissat B."/>
            <person name="Drula E."/>
            <person name="Hughes K.W."/>
            <person name="Mata J.L."/>
            <person name="Ishikawa N.K."/>
            <person name="Vargas-Isla R."/>
            <person name="Ushijima S."/>
            <person name="Smith C.A."/>
            <person name="Donoghue J."/>
            <person name="Ahrendt S."/>
            <person name="Andreopoulos W."/>
            <person name="He G."/>
            <person name="LaButti K."/>
            <person name="Lipzen A."/>
            <person name="Ng V."/>
            <person name="Riley R."/>
            <person name="Sandor L."/>
            <person name="Barry K."/>
            <person name="Martinez A.T."/>
            <person name="Xiao Y."/>
            <person name="Gibbons J.G."/>
            <person name="Terashima K."/>
            <person name="Grigoriev I.V."/>
            <person name="Hibbett D."/>
        </authorList>
    </citation>
    <scope>NUCLEOTIDE SEQUENCE [LARGE SCALE GENOMIC DNA]</scope>
    <source>
        <strain evidence="5 6">TFB7810</strain>
    </source>
</reference>
<keyword evidence="2" id="KW-0560">Oxidoreductase</keyword>
<dbReference type="PANTHER" id="PTHR43245:SF51">
    <property type="entry name" value="SHORT CHAIN DEHYDROGENASE_REDUCTASE FAMILY 42E, MEMBER 2"/>
    <property type="match status" value="1"/>
</dbReference>
<evidence type="ECO:0000313" key="5">
    <source>
        <dbReference type="EMBL" id="KAJ3747937.1"/>
    </source>
</evidence>
<keyword evidence="3" id="KW-0472">Membrane</keyword>
<dbReference type="Pfam" id="PF01073">
    <property type="entry name" value="3Beta_HSD"/>
    <property type="match status" value="1"/>
</dbReference>
<keyword evidence="6" id="KW-1185">Reference proteome</keyword>
<comment type="similarity">
    <text evidence="1">Belongs to the 3-beta-HSD family.</text>
</comment>
<protein>
    <submittedName>
        <fullName evidence="5">NAD(P)-binding protein</fullName>
    </submittedName>
</protein>
<feature type="transmembrane region" description="Helical" evidence="3">
    <location>
        <begin position="6"/>
        <end position="25"/>
    </location>
</feature>
<sequence>MANAIFYAIGICAFVLLFTAGYISLNDVALTRIPLRVLNLPPVRWRKAEFEAVTEKMKECPPSIEEHLPPKTSRKYIVVGGSGFLGGWIIIHLLKRGEPPSNIRIIDLRPPTRLDFTSGPAKEVQFEAADISKAEQVDAAFKAPWPAASSADAEITVFHTAAIIRFYERHRSLLPLSKVNVLGTENIIKAARATGASILIYTSSGSVTQRNTRLLLIPWLEKEPEHFVQVLGDQEPNKLPQTLDGLTCCYSHSKLEAEVLIRAIDGSSSGPNEDKVLRTGCIRPANGIYGPGADLWEYFLNKKKNITFFPNLITSNIYVENCSLAHLCYEQRLIEMATQSESMGRLIPDIGGNAFTVTDPQQPVLWSDLYAALSYFTDGSCQYSAISPTLLILVSFVVERYYITRHRMCSSIPIVARLAKYLPQLRGDLLALQPSVMVLSYTHILADDSRARLSPSEGGLGYDAPWSALEGLYKTIKQFETEGSLRPISLNTGFGHGK</sequence>